<dbReference type="EMBL" id="JBEXIP010000001">
    <property type="protein sequence ID" value="MET8431513.1"/>
    <property type="molecule type" value="Genomic_DNA"/>
</dbReference>
<comment type="caution">
    <text evidence="3">The sequence shown here is derived from an EMBL/GenBank/DDBJ whole genome shotgun (WGS) entry which is preliminary data.</text>
</comment>
<sequence length="514" mass="55970">MDRRTFITATWTGAAALSLRAISASSASAAQSAPSPATAPAARSVRSAHAAHAAQAVHALDTPLLLRWFRDTYHSIEAMTTDLGLATDKIDVSGSGDPVQSRQTSPTNIGCGLWSTVAAAGLGVIGEATMHRRLERTVRTVEKLERHHGFWLNWYDAHDGSVLTEWPGTGDPVRPFLSSVDNAWLITGLRIAADASPALRPRVARILATADWSYYYTPYDPADPVAGPGQLRGGFWPDTEEPTGHHYGALNTEPRMASYLGIADGSLPADHYWHLLRTMVPENEQEQHPQGSYVAVDGIRVWQGHYTHRGRKIVPSWGGSMFEALMVPLFVPEAEWSPQSWGLTHQRYVRSQIEHGMEEAEYGYWGFSPANIPEGGYQEYGVDAIGMQVDGYASNTDRTYTTDGAPLPPASAFTNGVVTPHASFLALPYAPGEAVANLRALDRDFGAYDEGLGFRDSVNVRTGRVSDFMLALDQGMIAAALAQAIRPGLLQQPFRTGGFRSKVRPLLAKEQFSI</sequence>
<dbReference type="RefSeq" id="WP_356671054.1">
    <property type="nucleotide sequence ID" value="NZ_JBEXEF010000034.1"/>
</dbReference>
<gene>
    <name evidence="3" type="ORF">ABZV61_01695</name>
</gene>
<dbReference type="Proteomes" id="UP001550044">
    <property type="component" value="Unassembled WGS sequence"/>
</dbReference>
<evidence type="ECO:0000313" key="4">
    <source>
        <dbReference type="Proteomes" id="UP001550044"/>
    </source>
</evidence>
<feature type="chain" id="PRO_5046436229" evidence="1">
    <location>
        <begin position="30"/>
        <end position="514"/>
    </location>
</feature>
<protein>
    <submittedName>
        <fullName evidence="3">Glucoamylase family protein</fullName>
    </submittedName>
</protein>
<reference evidence="3 4" key="1">
    <citation type="submission" date="2024-06" db="EMBL/GenBank/DDBJ databases">
        <title>The Natural Products Discovery Center: Release of the First 8490 Sequenced Strains for Exploring Actinobacteria Biosynthetic Diversity.</title>
        <authorList>
            <person name="Kalkreuter E."/>
            <person name="Kautsar S.A."/>
            <person name="Yang D."/>
            <person name="Bader C.D."/>
            <person name="Teijaro C.N."/>
            <person name="Fluegel L."/>
            <person name="Davis C.M."/>
            <person name="Simpson J.R."/>
            <person name="Lauterbach L."/>
            <person name="Steele A.D."/>
            <person name="Gui C."/>
            <person name="Meng S."/>
            <person name="Li G."/>
            <person name="Viehrig K."/>
            <person name="Ye F."/>
            <person name="Su P."/>
            <person name="Kiefer A.F."/>
            <person name="Nichols A."/>
            <person name="Cepeda A.J."/>
            <person name="Yan W."/>
            <person name="Fan B."/>
            <person name="Jiang Y."/>
            <person name="Adhikari A."/>
            <person name="Zheng C.-J."/>
            <person name="Schuster L."/>
            <person name="Cowan T.M."/>
            <person name="Smanski M.J."/>
            <person name="Chevrette M.G."/>
            <person name="De Carvalho L.P.S."/>
            <person name="Shen B."/>
        </authorList>
    </citation>
    <scope>NUCLEOTIDE SEQUENCE [LARGE SCALE GENOMIC DNA]</scope>
    <source>
        <strain evidence="3 4">NPDC005137</strain>
    </source>
</reference>
<name>A0ABV2U0Z8_9ACTN</name>
<dbReference type="Gene3D" id="1.50.10.140">
    <property type="match status" value="1"/>
</dbReference>
<evidence type="ECO:0000259" key="2">
    <source>
        <dbReference type="Pfam" id="PF10091"/>
    </source>
</evidence>
<keyword evidence="4" id="KW-1185">Reference proteome</keyword>
<dbReference type="InterPro" id="IPR019282">
    <property type="entry name" value="Glycoamylase-like_cons_dom"/>
</dbReference>
<keyword evidence="1" id="KW-0732">Signal</keyword>
<evidence type="ECO:0000256" key="1">
    <source>
        <dbReference type="SAM" id="SignalP"/>
    </source>
</evidence>
<dbReference type="Pfam" id="PF10091">
    <property type="entry name" value="Glycoamylase"/>
    <property type="match status" value="1"/>
</dbReference>
<feature type="domain" description="Glycoamylase-like" evidence="2">
    <location>
        <begin position="304"/>
        <end position="495"/>
    </location>
</feature>
<feature type="signal peptide" evidence="1">
    <location>
        <begin position="1"/>
        <end position="29"/>
    </location>
</feature>
<proteinExistence type="predicted"/>
<evidence type="ECO:0000313" key="3">
    <source>
        <dbReference type="EMBL" id="MET8431513.1"/>
    </source>
</evidence>
<accession>A0ABV2U0Z8</accession>
<organism evidence="3 4">
    <name type="scientific">Streptomyces sp. 900116325</name>
    <dbReference type="NCBI Taxonomy" id="3154295"/>
    <lineage>
        <taxon>Bacteria</taxon>
        <taxon>Bacillati</taxon>
        <taxon>Actinomycetota</taxon>
        <taxon>Actinomycetes</taxon>
        <taxon>Kitasatosporales</taxon>
        <taxon>Streptomycetaceae</taxon>
        <taxon>Streptomyces</taxon>
    </lineage>
</organism>